<organism evidence="2 3">
    <name type="scientific">Fibrella forsythiae</name>
    <dbReference type="NCBI Taxonomy" id="2817061"/>
    <lineage>
        <taxon>Bacteria</taxon>
        <taxon>Pseudomonadati</taxon>
        <taxon>Bacteroidota</taxon>
        <taxon>Cytophagia</taxon>
        <taxon>Cytophagales</taxon>
        <taxon>Spirosomataceae</taxon>
        <taxon>Fibrella</taxon>
    </lineage>
</organism>
<dbReference type="EMBL" id="JAFMYW010000008">
    <property type="protein sequence ID" value="MBO0951530.1"/>
    <property type="molecule type" value="Genomic_DNA"/>
</dbReference>
<evidence type="ECO:0000313" key="3">
    <source>
        <dbReference type="Proteomes" id="UP000664628"/>
    </source>
</evidence>
<reference evidence="2 3" key="1">
    <citation type="submission" date="2021-03" db="EMBL/GenBank/DDBJ databases">
        <title>Fibrella sp. HMF5405 genome sequencing and assembly.</title>
        <authorList>
            <person name="Kang H."/>
            <person name="Kim H."/>
            <person name="Bae S."/>
            <person name="Joh K."/>
        </authorList>
    </citation>
    <scope>NUCLEOTIDE SEQUENCE [LARGE SCALE GENOMIC DNA]</scope>
    <source>
        <strain evidence="2 3">HMF5405</strain>
    </source>
</reference>
<sequence length="216" mass="24647">MKKVLFAVLITVAVSVELLAGSPTWNTGYVILADGRKVEGKLSYNWKVEVVQVRLNNGLVKAYSAGNADSFAFYDANQQILRRFSSVELPKPEQFSHPVFLEELATGPLTVYRRLRHAREFIKITRPSIYSDDTELMKDIDNFNYMVVNRDGQFFDLAMFTADLWPMMATYQEQLSDYIKSRDVDTSTTLARLLLINQYNYLSADKSASLKTSRAD</sequence>
<comment type="caution">
    <text evidence="2">The sequence shown here is derived from an EMBL/GenBank/DDBJ whole genome shotgun (WGS) entry which is preliminary data.</text>
</comment>
<accession>A0ABS3JNE1</accession>
<dbReference type="Proteomes" id="UP000664628">
    <property type="component" value="Unassembled WGS sequence"/>
</dbReference>
<name>A0ABS3JNE1_9BACT</name>
<protein>
    <recommendedName>
        <fullName evidence="4">DUF4369 domain-containing protein</fullName>
    </recommendedName>
</protein>
<evidence type="ECO:0000256" key="1">
    <source>
        <dbReference type="SAM" id="SignalP"/>
    </source>
</evidence>
<proteinExistence type="predicted"/>
<gene>
    <name evidence="2" type="ORF">J2I46_23300</name>
</gene>
<evidence type="ECO:0000313" key="2">
    <source>
        <dbReference type="EMBL" id="MBO0951530.1"/>
    </source>
</evidence>
<feature type="chain" id="PRO_5045874718" description="DUF4369 domain-containing protein" evidence="1">
    <location>
        <begin position="21"/>
        <end position="216"/>
    </location>
</feature>
<keyword evidence="1" id="KW-0732">Signal</keyword>
<feature type="signal peptide" evidence="1">
    <location>
        <begin position="1"/>
        <end position="20"/>
    </location>
</feature>
<dbReference type="RefSeq" id="WP_207331486.1">
    <property type="nucleotide sequence ID" value="NZ_JAFMYW010000008.1"/>
</dbReference>
<evidence type="ECO:0008006" key="4">
    <source>
        <dbReference type="Google" id="ProtNLM"/>
    </source>
</evidence>
<keyword evidence="3" id="KW-1185">Reference proteome</keyword>